<name>A0A7I9UZG3_9ACTN</name>
<comment type="caution">
    <text evidence="2">The sequence shown here is derived from an EMBL/GenBank/DDBJ whole genome shotgun (WGS) entry which is preliminary data.</text>
</comment>
<dbReference type="EMBL" id="BJOU01000002">
    <property type="protein sequence ID" value="GED98574.1"/>
    <property type="molecule type" value="Genomic_DNA"/>
</dbReference>
<dbReference type="RefSeq" id="WP_161927975.1">
    <property type="nucleotide sequence ID" value="NZ_BJOU01000002.1"/>
</dbReference>
<proteinExistence type="predicted"/>
<keyword evidence="1" id="KW-0812">Transmembrane</keyword>
<dbReference type="Proteomes" id="UP000444980">
    <property type="component" value="Unassembled WGS sequence"/>
</dbReference>
<evidence type="ECO:0000313" key="2">
    <source>
        <dbReference type="EMBL" id="GED98574.1"/>
    </source>
</evidence>
<protein>
    <submittedName>
        <fullName evidence="2">Uncharacterized protein</fullName>
    </submittedName>
</protein>
<sequence>MNLSFLVGPVTVVAAVAAFLAYVATVYLREKRGGDARIATLADSHPVTTAVVLILQLLALAALVIRLGVMA</sequence>
<keyword evidence="3" id="KW-1185">Reference proteome</keyword>
<reference evidence="3" key="1">
    <citation type="submission" date="2019-06" db="EMBL/GenBank/DDBJ databases">
        <title>Gordonia isolated from sludge of a wastewater treatment plant.</title>
        <authorList>
            <person name="Tamura T."/>
            <person name="Aoyama K."/>
            <person name="Kang Y."/>
            <person name="Saito S."/>
            <person name="Akiyama N."/>
            <person name="Yazawa K."/>
            <person name="Gonoi T."/>
            <person name="Mikami Y."/>
        </authorList>
    </citation>
    <scope>NUCLEOTIDE SEQUENCE [LARGE SCALE GENOMIC DNA]</scope>
    <source>
        <strain evidence="3">NBRC 107697</strain>
    </source>
</reference>
<feature type="transmembrane region" description="Helical" evidence="1">
    <location>
        <begin position="49"/>
        <end position="69"/>
    </location>
</feature>
<feature type="transmembrane region" description="Helical" evidence="1">
    <location>
        <begin position="6"/>
        <end position="28"/>
    </location>
</feature>
<organism evidence="2 3">
    <name type="scientific">Gordonia crocea</name>
    <dbReference type="NCBI Taxonomy" id="589162"/>
    <lineage>
        <taxon>Bacteria</taxon>
        <taxon>Bacillati</taxon>
        <taxon>Actinomycetota</taxon>
        <taxon>Actinomycetes</taxon>
        <taxon>Mycobacteriales</taxon>
        <taxon>Gordoniaceae</taxon>
        <taxon>Gordonia</taxon>
    </lineage>
</organism>
<accession>A0A7I9UZG3</accession>
<gene>
    <name evidence="2" type="ORF">nbrc107697_26130</name>
</gene>
<keyword evidence="1" id="KW-0472">Membrane</keyword>
<evidence type="ECO:0000313" key="3">
    <source>
        <dbReference type="Proteomes" id="UP000444980"/>
    </source>
</evidence>
<dbReference type="AlphaFoldDB" id="A0A7I9UZG3"/>
<keyword evidence="1" id="KW-1133">Transmembrane helix</keyword>
<evidence type="ECO:0000256" key="1">
    <source>
        <dbReference type="SAM" id="Phobius"/>
    </source>
</evidence>